<evidence type="ECO:0000313" key="3">
    <source>
        <dbReference type="EMBL" id="QCI28797.1"/>
    </source>
</evidence>
<dbReference type="InterPro" id="IPR051599">
    <property type="entry name" value="Cell_Envelope_Assoc"/>
</dbReference>
<sequence>MFNLVSKLFTGFLLPPGLFITIFIIIAVLSKKVRKIAIFSAVLLYLISTKPIANLLLTPLENDITIIQHENDAKYTILLGGGFNFKDIFKFSPHAFKREVYAFMISKETNTPLIFCGAKKEMKAFLDDLRLFEKRFNFKITYYFPKPSLNTYQNAETASELFEEKGWKKKIYLITSAYHMKRAIMLYKHFGFEVVPKPVDFLRDYNYDYWDFLPNAGSFLKSYAAIHEYFGILSLKLRGI</sequence>
<dbReference type="Proteomes" id="UP000298805">
    <property type="component" value="Chromosome"/>
</dbReference>
<proteinExistence type="predicted"/>
<dbReference type="EMBL" id="CP027432">
    <property type="protein sequence ID" value="QCI28797.1"/>
    <property type="molecule type" value="Genomic_DNA"/>
</dbReference>
<dbReference type="AlphaFoldDB" id="A0AAJ4RBM2"/>
<name>A0AAJ4RBM2_9BACT</name>
<dbReference type="Proteomes" id="UP000272781">
    <property type="component" value="Unassembled WGS sequence"/>
</dbReference>
<evidence type="ECO:0000313" key="4">
    <source>
        <dbReference type="EMBL" id="ROR39385.1"/>
    </source>
</evidence>
<dbReference type="InterPro" id="IPR003848">
    <property type="entry name" value="DUF218"/>
</dbReference>
<keyword evidence="6" id="KW-1185">Reference proteome</keyword>
<organism evidence="4 5">
    <name type="scientific">Caminibacter pacificus</name>
    <dbReference type="NCBI Taxonomy" id="1424653"/>
    <lineage>
        <taxon>Bacteria</taxon>
        <taxon>Pseudomonadati</taxon>
        <taxon>Campylobacterota</taxon>
        <taxon>Epsilonproteobacteria</taxon>
        <taxon>Nautiliales</taxon>
        <taxon>Nautiliaceae</taxon>
        <taxon>Caminibacter</taxon>
    </lineage>
</organism>
<gene>
    <name evidence="3" type="ORF">C6V80_07400</name>
    <name evidence="4" type="ORF">EDC58_1325</name>
</gene>
<reference evidence="3" key="3">
    <citation type="submission" date="2019-06" db="EMBL/GenBank/DDBJ databases">
        <title>A comparative analysis of the Nautiliaceae.</title>
        <authorList>
            <person name="Grosche A."/>
            <person name="Smedile F."/>
            <person name="Vetriani C."/>
        </authorList>
    </citation>
    <scope>NUCLEOTIDE SEQUENCE</scope>
    <source>
        <strain evidence="3">TB6</strain>
    </source>
</reference>
<reference evidence="4 5" key="2">
    <citation type="submission" date="2018-11" db="EMBL/GenBank/DDBJ databases">
        <title>Genomic Encyclopedia of Type Strains, Phase IV (KMG-IV): sequencing the most valuable type-strain genomes for metagenomic binning, comparative biology and taxonomic classification.</title>
        <authorList>
            <person name="Goeker M."/>
        </authorList>
    </citation>
    <scope>NUCLEOTIDE SEQUENCE [LARGE SCALE GENOMIC DNA]</scope>
    <source>
        <strain evidence="4 5">DSM 27783</strain>
    </source>
</reference>
<feature type="transmembrane region" description="Helical" evidence="1">
    <location>
        <begin position="36"/>
        <end position="57"/>
    </location>
</feature>
<dbReference type="PANTHER" id="PTHR30336:SF4">
    <property type="entry name" value="ENVELOPE BIOGENESIS FACTOR ELYC"/>
    <property type="match status" value="1"/>
</dbReference>
<dbReference type="PANTHER" id="PTHR30336">
    <property type="entry name" value="INNER MEMBRANE PROTEIN, PROBABLE PERMEASE"/>
    <property type="match status" value="1"/>
</dbReference>
<dbReference type="GO" id="GO:0043164">
    <property type="term" value="P:Gram-negative-bacterium-type cell wall biogenesis"/>
    <property type="evidence" value="ECO:0007669"/>
    <property type="project" value="TreeGrafter"/>
</dbReference>
<dbReference type="Gene3D" id="3.40.50.620">
    <property type="entry name" value="HUPs"/>
    <property type="match status" value="1"/>
</dbReference>
<feature type="transmembrane region" description="Helical" evidence="1">
    <location>
        <begin position="12"/>
        <end position="29"/>
    </location>
</feature>
<dbReference type="Pfam" id="PF02698">
    <property type="entry name" value="DUF218"/>
    <property type="match status" value="1"/>
</dbReference>
<evidence type="ECO:0000256" key="1">
    <source>
        <dbReference type="SAM" id="Phobius"/>
    </source>
</evidence>
<keyword evidence="1" id="KW-0472">Membrane</keyword>
<dbReference type="EMBL" id="RJVK01000003">
    <property type="protein sequence ID" value="ROR39385.1"/>
    <property type="molecule type" value="Genomic_DNA"/>
</dbReference>
<dbReference type="GO" id="GO:0005886">
    <property type="term" value="C:plasma membrane"/>
    <property type="evidence" value="ECO:0007669"/>
    <property type="project" value="TreeGrafter"/>
</dbReference>
<dbReference type="RefSeq" id="WP_123352720.1">
    <property type="nucleotide sequence ID" value="NZ_CP027432.2"/>
</dbReference>
<evidence type="ECO:0000313" key="5">
    <source>
        <dbReference type="Proteomes" id="UP000272781"/>
    </source>
</evidence>
<reference evidence="6" key="1">
    <citation type="submission" date="2018-03" db="EMBL/GenBank/DDBJ databases">
        <title>A comparative analysis of the Nautiliaceae.</title>
        <authorList>
            <person name="Grosche A."/>
            <person name="Smedile F."/>
            <person name="Vetriani C."/>
        </authorList>
    </citation>
    <scope>NUCLEOTIDE SEQUENCE [LARGE SCALE GENOMIC DNA]</scope>
    <source>
        <strain evidence="6">TB6</strain>
    </source>
</reference>
<accession>A0AAJ4RBM2</accession>
<evidence type="ECO:0000313" key="6">
    <source>
        <dbReference type="Proteomes" id="UP000298805"/>
    </source>
</evidence>
<feature type="domain" description="DUF218" evidence="2">
    <location>
        <begin position="75"/>
        <end position="231"/>
    </location>
</feature>
<evidence type="ECO:0000259" key="2">
    <source>
        <dbReference type="Pfam" id="PF02698"/>
    </source>
</evidence>
<dbReference type="CDD" id="cd06259">
    <property type="entry name" value="YdcF-like"/>
    <property type="match status" value="1"/>
</dbReference>
<dbReference type="InterPro" id="IPR014729">
    <property type="entry name" value="Rossmann-like_a/b/a_fold"/>
</dbReference>
<keyword evidence="1" id="KW-1133">Transmembrane helix</keyword>
<keyword evidence="1" id="KW-0812">Transmembrane</keyword>
<protein>
    <submittedName>
        <fullName evidence="4">Uncharacterized SAM-binding protein YcdF (DUF218 family)</fullName>
    </submittedName>
    <submittedName>
        <fullName evidence="3">YdcF family protein</fullName>
    </submittedName>
</protein>
<dbReference type="GO" id="GO:0000270">
    <property type="term" value="P:peptidoglycan metabolic process"/>
    <property type="evidence" value="ECO:0007669"/>
    <property type="project" value="TreeGrafter"/>
</dbReference>